<evidence type="ECO:0000313" key="3">
    <source>
        <dbReference type="Proteomes" id="UP000799437"/>
    </source>
</evidence>
<dbReference type="RefSeq" id="XP_033602026.1">
    <property type="nucleotide sequence ID" value="XM_033748860.1"/>
</dbReference>
<keyword evidence="3" id="KW-1185">Reference proteome</keyword>
<gene>
    <name evidence="2" type="ORF">EJ05DRAFT_526242</name>
</gene>
<sequence>MRLSQVNIILSHAVCSKTDLRVCETLPSCDDIWIDAKIVTSLSHEYPCKQWSDVQERGFRPGRIEKPGKNDPLPGSRPGETPGDRMQDIVENNSPTFSNKDLEDQRLKGVELIDLSVLGTPKSYGYNEVPAVAGPKSWPVEGSKNSYLDDFKISGQGQTWVRNEVKDPTTGDSILDTCAAPEQRALVIKQSYNIENDQSKKLRWSSMTMSNWREACKSKGTRTEDLNKIVRDNILEGKGTDSTTSKGVQLNTYYAIEEAFEVMRADVKKTLTLNPINPRTANELKVVELMTAQTHISRVYFMLKDYRTELGNKNIKLIHLMSEDHEKTGGRVHIVLELGPA</sequence>
<feature type="compositionally biased region" description="Polar residues" evidence="1">
    <location>
        <begin position="90"/>
        <end position="99"/>
    </location>
</feature>
<evidence type="ECO:0000256" key="1">
    <source>
        <dbReference type="SAM" id="MobiDB-lite"/>
    </source>
</evidence>
<accession>A0A6A6WAI2</accession>
<proteinExistence type="predicted"/>
<protein>
    <submittedName>
        <fullName evidence="2">Uncharacterized protein</fullName>
    </submittedName>
</protein>
<evidence type="ECO:0000313" key="2">
    <source>
        <dbReference type="EMBL" id="KAF2759575.1"/>
    </source>
</evidence>
<feature type="compositionally biased region" description="Basic and acidic residues" evidence="1">
    <location>
        <begin position="59"/>
        <end position="69"/>
    </location>
</feature>
<dbReference type="GeneID" id="54489914"/>
<organism evidence="2 3">
    <name type="scientific">Pseudovirgaria hyperparasitica</name>
    <dbReference type="NCBI Taxonomy" id="470096"/>
    <lineage>
        <taxon>Eukaryota</taxon>
        <taxon>Fungi</taxon>
        <taxon>Dikarya</taxon>
        <taxon>Ascomycota</taxon>
        <taxon>Pezizomycotina</taxon>
        <taxon>Dothideomycetes</taxon>
        <taxon>Dothideomycetes incertae sedis</taxon>
        <taxon>Acrospermales</taxon>
        <taxon>Acrospermaceae</taxon>
        <taxon>Pseudovirgaria</taxon>
    </lineage>
</organism>
<reference evidence="2" key="1">
    <citation type="journal article" date="2020" name="Stud. Mycol.">
        <title>101 Dothideomycetes genomes: a test case for predicting lifestyles and emergence of pathogens.</title>
        <authorList>
            <person name="Haridas S."/>
            <person name="Albert R."/>
            <person name="Binder M."/>
            <person name="Bloem J."/>
            <person name="Labutti K."/>
            <person name="Salamov A."/>
            <person name="Andreopoulos B."/>
            <person name="Baker S."/>
            <person name="Barry K."/>
            <person name="Bills G."/>
            <person name="Bluhm B."/>
            <person name="Cannon C."/>
            <person name="Castanera R."/>
            <person name="Culley D."/>
            <person name="Daum C."/>
            <person name="Ezra D."/>
            <person name="Gonzalez J."/>
            <person name="Henrissat B."/>
            <person name="Kuo A."/>
            <person name="Liang C."/>
            <person name="Lipzen A."/>
            <person name="Lutzoni F."/>
            <person name="Magnuson J."/>
            <person name="Mondo S."/>
            <person name="Nolan M."/>
            <person name="Ohm R."/>
            <person name="Pangilinan J."/>
            <person name="Park H.-J."/>
            <person name="Ramirez L."/>
            <person name="Alfaro M."/>
            <person name="Sun H."/>
            <person name="Tritt A."/>
            <person name="Yoshinaga Y."/>
            <person name="Zwiers L.-H."/>
            <person name="Turgeon B."/>
            <person name="Goodwin S."/>
            <person name="Spatafora J."/>
            <person name="Crous P."/>
            <person name="Grigoriev I."/>
        </authorList>
    </citation>
    <scope>NUCLEOTIDE SEQUENCE</scope>
    <source>
        <strain evidence="2">CBS 121739</strain>
    </source>
</reference>
<dbReference type="EMBL" id="ML996569">
    <property type="protein sequence ID" value="KAF2759575.1"/>
    <property type="molecule type" value="Genomic_DNA"/>
</dbReference>
<name>A0A6A6WAI2_9PEZI</name>
<dbReference type="Proteomes" id="UP000799437">
    <property type="component" value="Unassembled WGS sequence"/>
</dbReference>
<dbReference type="AlphaFoldDB" id="A0A6A6WAI2"/>
<dbReference type="OrthoDB" id="4756972at2759"/>
<feature type="region of interest" description="Disordered" evidence="1">
    <location>
        <begin position="59"/>
        <end position="100"/>
    </location>
</feature>